<dbReference type="SUPFAM" id="SSF46955">
    <property type="entry name" value="Putative DNA-binding domain"/>
    <property type="match status" value="1"/>
</dbReference>
<evidence type="ECO:0000313" key="2">
    <source>
        <dbReference type="EMBL" id="VTR92157.1"/>
    </source>
</evidence>
<dbReference type="Pfam" id="PF12728">
    <property type="entry name" value="HTH_17"/>
    <property type="match status" value="1"/>
</dbReference>
<dbReference type="InterPro" id="IPR009061">
    <property type="entry name" value="DNA-bd_dom_put_sf"/>
</dbReference>
<organism evidence="2 3">
    <name type="scientific">Gemmata massiliana</name>
    <dbReference type="NCBI Taxonomy" id="1210884"/>
    <lineage>
        <taxon>Bacteria</taxon>
        <taxon>Pseudomonadati</taxon>
        <taxon>Planctomycetota</taxon>
        <taxon>Planctomycetia</taxon>
        <taxon>Gemmatales</taxon>
        <taxon>Gemmataceae</taxon>
        <taxon>Gemmata</taxon>
    </lineage>
</organism>
<feature type="domain" description="Helix-turn-helix" evidence="1">
    <location>
        <begin position="18"/>
        <end position="64"/>
    </location>
</feature>
<dbReference type="KEGG" id="gms:SOIL9_55570"/>
<reference evidence="2 3" key="1">
    <citation type="submission" date="2019-05" db="EMBL/GenBank/DDBJ databases">
        <authorList>
            <consortium name="Science for Life Laboratories"/>
        </authorList>
    </citation>
    <scope>NUCLEOTIDE SEQUENCE [LARGE SCALE GENOMIC DNA]</scope>
    <source>
        <strain evidence="2">Soil9</strain>
    </source>
</reference>
<dbReference type="EMBL" id="LR593886">
    <property type="protein sequence ID" value="VTR92157.1"/>
    <property type="molecule type" value="Genomic_DNA"/>
</dbReference>
<gene>
    <name evidence="2" type="ORF">SOIL9_55570</name>
</gene>
<proteinExistence type="predicted"/>
<dbReference type="Proteomes" id="UP000464178">
    <property type="component" value="Chromosome"/>
</dbReference>
<keyword evidence="3" id="KW-1185">Reference proteome</keyword>
<evidence type="ECO:0000259" key="1">
    <source>
        <dbReference type="Pfam" id="PF12728"/>
    </source>
</evidence>
<dbReference type="AlphaFoldDB" id="A0A6P2CUC6"/>
<dbReference type="RefSeq" id="WP_162667060.1">
    <property type="nucleotide sequence ID" value="NZ_LR593886.1"/>
</dbReference>
<protein>
    <submittedName>
        <fullName evidence="2">: HTH_17</fullName>
    </submittedName>
</protein>
<evidence type="ECO:0000313" key="3">
    <source>
        <dbReference type="Proteomes" id="UP000464178"/>
    </source>
</evidence>
<name>A0A6P2CUC6_9BACT</name>
<sequence length="69" mass="8080">MVTVKDQIDLPVMRRMVTRSELAQMIGVSLDTIDRRRADLPPAVRIGRQLFWNREVVDEFLRGERRVAT</sequence>
<accession>A0A6P2CUC6</accession>
<dbReference type="InterPro" id="IPR041657">
    <property type="entry name" value="HTH_17"/>
</dbReference>